<dbReference type="KEGG" id="tch:CHITON_1796"/>
<dbReference type="AlphaFoldDB" id="A0A160VTW0"/>
<gene>
    <name evidence="2" type="ORF">CHITON_1796</name>
</gene>
<feature type="transmembrane region" description="Helical" evidence="1">
    <location>
        <begin position="12"/>
        <end position="31"/>
    </location>
</feature>
<proteinExistence type="predicted"/>
<keyword evidence="1" id="KW-0472">Membrane</keyword>
<dbReference type="Proteomes" id="UP000093069">
    <property type="component" value="Chromosome I"/>
</dbReference>
<dbReference type="EMBL" id="LN999010">
    <property type="protein sequence ID" value="CUX78575.1"/>
    <property type="molecule type" value="Genomic_DNA"/>
</dbReference>
<organism evidence="2 3">
    <name type="scientific">Thermococcus chitonophagus</name>
    <dbReference type="NCBI Taxonomy" id="54262"/>
    <lineage>
        <taxon>Archaea</taxon>
        <taxon>Methanobacteriati</taxon>
        <taxon>Methanobacteriota</taxon>
        <taxon>Thermococci</taxon>
        <taxon>Thermococcales</taxon>
        <taxon>Thermococcaceae</taxon>
        <taxon>Thermococcus</taxon>
    </lineage>
</organism>
<evidence type="ECO:0000313" key="2">
    <source>
        <dbReference type="EMBL" id="CUX78575.1"/>
    </source>
</evidence>
<keyword evidence="1" id="KW-0812">Transmembrane</keyword>
<name>A0A160VTW0_9EURY</name>
<keyword evidence="1" id="KW-1133">Transmembrane helix</keyword>
<sequence>MIIGEVEIKHLVGAIGGSIFLIAISLLTWKVSRPKDNLQRGNKEINGQ</sequence>
<reference evidence="3" key="1">
    <citation type="submission" date="2016-01" db="EMBL/GenBank/DDBJ databases">
        <authorList>
            <person name="Vorgias C.E."/>
        </authorList>
    </citation>
    <scope>NUCLEOTIDE SEQUENCE [LARGE SCALE GENOMIC DNA]</scope>
</reference>
<protein>
    <submittedName>
        <fullName evidence="2">Uncharacterized protein</fullName>
    </submittedName>
</protein>
<evidence type="ECO:0000256" key="1">
    <source>
        <dbReference type="SAM" id="Phobius"/>
    </source>
</evidence>
<evidence type="ECO:0000313" key="3">
    <source>
        <dbReference type="Proteomes" id="UP000093069"/>
    </source>
</evidence>
<accession>A0A160VTW0</accession>